<evidence type="ECO:0000313" key="3">
    <source>
        <dbReference type="EMBL" id="KKU27150.1"/>
    </source>
</evidence>
<dbReference type="AlphaFoldDB" id="A0A0G1S1T2"/>
<gene>
    <name evidence="3" type="ORF">UX39_C0004G0028</name>
</gene>
<comment type="caution">
    <text evidence="3">The sequence shown here is derived from an EMBL/GenBank/DDBJ whole genome shotgun (WGS) entry which is preliminary data.</text>
</comment>
<feature type="non-terminal residue" evidence="3">
    <location>
        <position position="1"/>
    </location>
</feature>
<dbReference type="PROSITE" id="PS50853">
    <property type="entry name" value="FN3"/>
    <property type="match status" value="1"/>
</dbReference>
<feature type="compositionally biased region" description="Low complexity" evidence="1">
    <location>
        <begin position="119"/>
        <end position="137"/>
    </location>
</feature>
<feature type="region of interest" description="Disordered" evidence="1">
    <location>
        <begin position="119"/>
        <end position="169"/>
    </location>
</feature>
<evidence type="ECO:0000256" key="1">
    <source>
        <dbReference type="SAM" id="MobiDB-lite"/>
    </source>
</evidence>
<dbReference type="InterPro" id="IPR036116">
    <property type="entry name" value="FN3_sf"/>
</dbReference>
<protein>
    <recommendedName>
        <fullName evidence="2">Fibronectin type-III domain-containing protein</fullName>
    </recommendedName>
</protein>
<organism evidence="3 4">
    <name type="scientific">Candidatus Magasanikbacteria bacterium GW2011_GWA2_46_17</name>
    <dbReference type="NCBI Taxonomy" id="1619042"/>
    <lineage>
        <taxon>Bacteria</taxon>
        <taxon>Candidatus Magasanikiibacteriota</taxon>
    </lineage>
</organism>
<evidence type="ECO:0000259" key="2">
    <source>
        <dbReference type="PROSITE" id="PS50853"/>
    </source>
</evidence>
<feature type="compositionally biased region" description="Pro residues" evidence="1">
    <location>
        <begin position="138"/>
        <end position="159"/>
    </location>
</feature>
<dbReference type="EMBL" id="LCMA01000004">
    <property type="protein sequence ID" value="KKU27150.1"/>
    <property type="molecule type" value="Genomic_DNA"/>
</dbReference>
<sequence>VNTAYQYNVIAKNGNDVWAATSTSSTAKYTLAAQVGAPTVSAASTTSLTMALGVNGNPAATTYAIYNFTSGSYLNSAGAATGTPVWQTTSTWANATSTGLSANTAYQYNVIARNSDNTQAATSTSSTAKYTLAAQADAPPPAPRSGRPPPPGPTPPPPVSRSTPLTSTM</sequence>
<proteinExistence type="predicted"/>
<accession>A0A0G1S1T2</accession>
<dbReference type="SUPFAM" id="SSF49265">
    <property type="entry name" value="Fibronectin type III"/>
    <property type="match status" value="1"/>
</dbReference>
<reference evidence="3 4" key="1">
    <citation type="journal article" date="2015" name="Nature">
        <title>rRNA introns, odd ribosomes, and small enigmatic genomes across a large radiation of phyla.</title>
        <authorList>
            <person name="Brown C.T."/>
            <person name="Hug L.A."/>
            <person name="Thomas B.C."/>
            <person name="Sharon I."/>
            <person name="Castelle C.J."/>
            <person name="Singh A."/>
            <person name="Wilkins M.J."/>
            <person name="Williams K.H."/>
            <person name="Banfield J.F."/>
        </authorList>
    </citation>
    <scope>NUCLEOTIDE SEQUENCE [LARGE SCALE GENOMIC DNA]</scope>
</reference>
<feature type="compositionally biased region" description="Low complexity" evidence="1">
    <location>
        <begin position="160"/>
        <end position="169"/>
    </location>
</feature>
<dbReference type="InterPro" id="IPR003961">
    <property type="entry name" value="FN3_dom"/>
</dbReference>
<name>A0A0G1S1T2_9BACT</name>
<dbReference type="Proteomes" id="UP000034175">
    <property type="component" value="Unassembled WGS sequence"/>
</dbReference>
<feature type="domain" description="Fibronectin type-III" evidence="2">
    <location>
        <begin position="34"/>
        <end position="134"/>
    </location>
</feature>
<evidence type="ECO:0000313" key="4">
    <source>
        <dbReference type="Proteomes" id="UP000034175"/>
    </source>
</evidence>